<evidence type="ECO:0000313" key="2">
    <source>
        <dbReference type="Proteomes" id="UP001196413"/>
    </source>
</evidence>
<dbReference type="EMBL" id="JAHQIW010003395">
    <property type="protein sequence ID" value="KAJ1358547.1"/>
    <property type="molecule type" value="Genomic_DNA"/>
</dbReference>
<reference evidence="1" key="1">
    <citation type="submission" date="2021-06" db="EMBL/GenBank/DDBJ databases">
        <title>Parelaphostrongylus tenuis whole genome reference sequence.</title>
        <authorList>
            <person name="Garwood T.J."/>
            <person name="Larsen P.A."/>
            <person name="Fountain-Jones N.M."/>
            <person name="Garbe J.R."/>
            <person name="Macchietto M.G."/>
            <person name="Kania S.A."/>
            <person name="Gerhold R.W."/>
            <person name="Richards J.E."/>
            <person name="Wolf T.M."/>
        </authorList>
    </citation>
    <scope>NUCLEOTIDE SEQUENCE</scope>
    <source>
        <strain evidence="1">MNPRO001-30</strain>
        <tissue evidence="1">Meninges</tissue>
    </source>
</reference>
<dbReference type="AlphaFoldDB" id="A0AAD5MHA7"/>
<name>A0AAD5MHA7_PARTN</name>
<keyword evidence="2" id="KW-1185">Reference proteome</keyword>
<protein>
    <submittedName>
        <fullName evidence="1">Uncharacterized protein</fullName>
    </submittedName>
</protein>
<dbReference type="Proteomes" id="UP001196413">
    <property type="component" value="Unassembled WGS sequence"/>
</dbReference>
<organism evidence="1 2">
    <name type="scientific">Parelaphostrongylus tenuis</name>
    <name type="common">Meningeal worm</name>
    <dbReference type="NCBI Taxonomy" id="148309"/>
    <lineage>
        <taxon>Eukaryota</taxon>
        <taxon>Metazoa</taxon>
        <taxon>Ecdysozoa</taxon>
        <taxon>Nematoda</taxon>
        <taxon>Chromadorea</taxon>
        <taxon>Rhabditida</taxon>
        <taxon>Rhabditina</taxon>
        <taxon>Rhabditomorpha</taxon>
        <taxon>Strongyloidea</taxon>
        <taxon>Metastrongylidae</taxon>
        <taxon>Parelaphostrongylus</taxon>
    </lineage>
</organism>
<proteinExistence type="predicted"/>
<sequence>MDIVNTAATHMQVEKLDSLVKNSLRYPRLSHARPEFNSRPRSTLLILSVLKIIPTAMDIVEGEVNLQTDNHWNAADHHIV</sequence>
<evidence type="ECO:0000313" key="1">
    <source>
        <dbReference type="EMBL" id="KAJ1358547.1"/>
    </source>
</evidence>
<comment type="caution">
    <text evidence="1">The sequence shown here is derived from an EMBL/GenBank/DDBJ whole genome shotgun (WGS) entry which is preliminary data.</text>
</comment>
<accession>A0AAD5MHA7</accession>
<gene>
    <name evidence="1" type="ORF">KIN20_016997</name>
</gene>